<feature type="transmembrane region" description="Helical" evidence="8">
    <location>
        <begin position="373"/>
        <end position="397"/>
    </location>
</feature>
<protein>
    <submittedName>
        <fullName evidence="10">Sugar transporter STL1</fullName>
    </submittedName>
</protein>
<dbReference type="SUPFAM" id="SSF103473">
    <property type="entry name" value="MFS general substrate transporter"/>
    <property type="match status" value="1"/>
</dbReference>
<comment type="similarity">
    <text evidence="2 7">Belongs to the major facilitator superfamily. Sugar transporter (TC 2.A.1.1) family.</text>
</comment>
<dbReference type="InterPro" id="IPR020846">
    <property type="entry name" value="MFS_dom"/>
</dbReference>
<keyword evidence="10" id="KW-0762">Sugar transport</keyword>
<comment type="caution">
    <text evidence="10">The sequence shown here is derived from an EMBL/GenBank/DDBJ whole genome shotgun (WGS) entry which is preliminary data.</text>
</comment>
<reference evidence="10" key="1">
    <citation type="submission" date="2019-07" db="EMBL/GenBank/DDBJ databases">
        <title>Hyphodiscus hymeniophilus genome sequencing and assembly.</title>
        <authorList>
            <person name="Kramer G."/>
            <person name="Nodwell J."/>
        </authorList>
    </citation>
    <scope>NUCLEOTIDE SEQUENCE</scope>
    <source>
        <strain evidence="10">ATCC 34498</strain>
    </source>
</reference>
<feature type="transmembrane region" description="Helical" evidence="8">
    <location>
        <begin position="125"/>
        <end position="144"/>
    </location>
</feature>
<dbReference type="EMBL" id="VNKQ01000022">
    <property type="protein sequence ID" value="KAG0644911.1"/>
    <property type="molecule type" value="Genomic_DNA"/>
</dbReference>
<dbReference type="InterPro" id="IPR005828">
    <property type="entry name" value="MFS_sugar_transport-like"/>
</dbReference>
<dbReference type="InterPro" id="IPR050360">
    <property type="entry name" value="MFS_Sugar_Transporters"/>
</dbReference>
<keyword evidence="3 7" id="KW-0813">Transport</keyword>
<evidence type="ECO:0000256" key="8">
    <source>
        <dbReference type="SAM" id="Phobius"/>
    </source>
</evidence>
<evidence type="ECO:0000256" key="6">
    <source>
        <dbReference type="ARBA" id="ARBA00023136"/>
    </source>
</evidence>
<keyword evidence="4 8" id="KW-0812">Transmembrane</keyword>
<feature type="transmembrane region" description="Helical" evidence="8">
    <location>
        <begin position="311"/>
        <end position="335"/>
    </location>
</feature>
<keyword evidence="6 8" id="KW-0472">Membrane</keyword>
<dbReference type="InterPro" id="IPR003663">
    <property type="entry name" value="Sugar/inositol_transpt"/>
</dbReference>
<dbReference type="GO" id="GO:0005351">
    <property type="term" value="F:carbohydrate:proton symporter activity"/>
    <property type="evidence" value="ECO:0007669"/>
    <property type="project" value="TreeGrafter"/>
</dbReference>
<feature type="domain" description="Major facilitator superfamily (MFS) profile" evidence="9">
    <location>
        <begin position="18"/>
        <end position="463"/>
    </location>
</feature>
<feature type="transmembrane region" description="Helical" evidence="8">
    <location>
        <begin position="100"/>
        <end position="119"/>
    </location>
</feature>
<dbReference type="PANTHER" id="PTHR48022:SF45">
    <property type="entry name" value="MAJOR FACILITATOR SUPERFAMILY (MFS) PROFILE DOMAIN-CONTAINING PROTEIN-RELATED"/>
    <property type="match status" value="1"/>
</dbReference>
<evidence type="ECO:0000256" key="3">
    <source>
        <dbReference type="ARBA" id="ARBA00022448"/>
    </source>
</evidence>
<dbReference type="Proteomes" id="UP000785200">
    <property type="component" value="Unassembled WGS sequence"/>
</dbReference>
<feature type="transmembrane region" description="Helical" evidence="8">
    <location>
        <begin position="68"/>
        <end position="88"/>
    </location>
</feature>
<evidence type="ECO:0000256" key="5">
    <source>
        <dbReference type="ARBA" id="ARBA00022989"/>
    </source>
</evidence>
<dbReference type="AlphaFoldDB" id="A0A9P6SPC5"/>
<evidence type="ECO:0000313" key="10">
    <source>
        <dbReference type="EMBL" id="KAG0644911.1"/>
    </source>
</evidence>
<feature type="transmembrane region" description="Helical" evidence="8">
    <location>
        <begin position="431"/>
        <end position="452"/>
    </location>
</feature>
<dbReference type="PRINTS" id="PR00171">
    <property type="entry name" value="SUGRTRNSPORT"/>
</dbReference>
<comment type="subcellular location">
    <subcellularLocation>
        <location evidence="1">Membrane</location>
        <topology evidence="1">Multi-pass membrane protein</topology>
    </subcellularLocation>
</comment>
<dbReference type="Pfam" id="PF00083">
    <property type="entry name" value="Sugar_tr"/>
    <property type="match status" value="1"/>
</dbReference>
<proteinExistence type="inferred from homology"/>
<feature type="transmembrane region" description="Helical" evidence="8">
    <location>
        <begin position="156"/>
        <end position="175"/>
    </location>
</feature>
<dbReference type="GO" id="GO:0016020">
    <property type="term" value="C:membrane"/>
    <property type="evidence" value="ECO:0007669"/>
    <property type="project" value="UniProtKB-SubCell"/>
</dbReference>
<sequence>MAQKYLGLRGNQLVHFMIATVVAPTYFLLGYNNAVFGGLLTLDSFVSTFPSIDTVNTTGSVLAENARVQGTIVALYTVGCMFGALACFKLGDTFGRIRSTAAGCVLQIIGSILLCASYSLAQLIVGRLVLGLGMGIVSATVPVWQSESSPAKNRGALVVLQGAFASLGLALSQWIDLGLFFTSGSVSWRFPLAFPILFCVFVLCLLPFLPDSPRWMVKKGRIEDAKSLMAILGDLPSDSEVVAEDIRKMQVSLAETGKGNFRGLLHNGEERLLNRTLIAMFSTFSQQMNGIGIVGFYTTTLYEQYIGLTPLVSRILSGALFMFQLCCNLICFFVIDRIGRRRLMMFGTTGLGLCFIVLAGTVSHAQESRACSIIAAICVFLITFFFAIGAHGINYLYGTEVAPLAFRVPIYALTTGTLWAFNFLVVEITPVGFAALGYKFFIVFAAINIFLLTPGRVIDSLKI</sequence>
<evidence type="ECO:0000256" key="2">
    <source>
        <dbReference type="ARBA" id="ARBA00010992"/>
    </source>
</evidence>
<evidence type="ECO:0000256" key="1">
    <source>
        <dbReference type="ARBA" id="ARBA00004141"/>
    </source>
</evidence>
<dbReference type="NCBIfam" id="TIGR00879">
    <property type="entry name" value="SP"/>
    <property type="match status" value="1"/>
</dbReference>
<feature type="transmembrane region" description="Helical" evidence="8">
    <location>
        <begin position="187"/>
        <end position="209"/>
    </location>
</feature>
<keyword evidence="11" id="KW-1185">Reference proteome</keyword>
<evidence type="ECO:0000259" key="9">
    <source>
        <dbReference type="PROSITE" id="PS50850"/>
    </source>
</evidence>
<dbReference type="Gene3D" id="1.20.1250.20">
    <property type="entry name" value="MFS general substrate transporter like domains"/>
    <property type="match status" value="1"/>
</dbReference>
<feature type="transmembrane region" description="Helical" evidence="8">
    <location>
        <begin position="12"/>
        <end position="31"/>
    </location>
</feature>
<accession>A0A9P6SPC5</accession>
<name>A0A9P6SPC5_9HELO</name>
<dbReference type="InterPro" id="IPR036259">
    <property type="entry name" value="MFS_trans_sf"/>
</dbReference>
<evidence type="ECO:0000256" key="7">
    <source>
        <dbReference type="RuleBase" id="RU003346"/>
    </source>
</evidence>
<dbReference type="PANTHER" id="PTHR48022">
    <property type="entry name" value="PLASTIDIC GLUCOSE TRANSPORTER 4"/>
    <property type="match status" value="1"/>
</dbReference>
<evidence type="ECO:0000256" key="4">
    <source>
        <dbReference type="ARBA" id="ARBA00022692"/>
    </source>
</evidence>
<organism evidence="10 11">
    <name type="scientific">Hyphodiscus hymeniophilus</name>
    <dbReference type="NCBI Taxonomy" id="353542"/>
    <lineage>
        <taxon>Eukaryota</taxon>
        <taxon>Fungi</taxon>
        <taxon>Dikarya</taxon>
        <taxon>Ascomycota</taxon>
        <taxon>Pezizomycotina</taxon>
        <taxon>Leotiomycetes</taxon>
        <taxon>Helotiales</taxon>
        <taxon>Hyphodiscaceae</taxon>
        <taxon>Hyphodiscus</taxon>
    </lineage>
</organism>
<gene>
    <name evidence="10" type="ORF">D0Z07_9357</name>
</gene>
<evidence type="ECO:0000313" key="11">
    <source>
        <dbReference type="Proteomes" id="UP000785200"/>
    </source>
</evidence>
<dbReference type="OrthoDB" id="6612291at2759"/>
<keyword evidence="5 8" id="KW-1133">Transmembrane helix</keyword>
<feature type="transmembrane region" description="Helical" evidence="8">
    <location>
        <begin position="342"/>
        <end position="361"/>
    </location>
</feature>
<feature type="transmembrane region" description="Helical" evidence="8">
    <location>
        <begin position="277"/>
        <end position="299"/>
    </location>
</feature>
<dbReference type="PROSITE" id="PS50850">
    <property type="entry name" value="MFS"/>
    <property type="match status" value="1"/>
</dbReference>
<feature type="transmembrane region" description="Helical" evidence="8">
    <location>
        <begin position="404"/>
        <end position="425"/>
    </location>
</feature>